<keyword evidence="1" id="KW-0732">Signal</keyword>
<evidence type="ECO:0000256" key="1">
    <source>
        <dbReference type="SAM" id="SignalP"/>
    </source>
</evidence>
<evidence type="ECO:0000313" key="4">
    <source>
        <dbReference type="RefSeq" id="XP_033581839.1"/>
    </source>
</evidence>
<reference evidence="4" key="2">
    <citation type="submission" date="2020-04" db="EMBL/GenBank/DDBJ databases">
        <authorList>
            <consortium name="NCBI Genome Project"/>
        </authorList>
    </citation>
    <scope>NUCLEOTIDE SEQUENCE</scope>
    <source>
        <strain evidence="4">CBS 304.34</strain>
    </source>
</reference>
<reference evidence="4" key="3">
    <citation type="submission" date="2025-04" db="UniProtKB">
        <authorList>
            <consortium name="RefSeq"/>
        </authorList>
    </citation>
    <scope>IDENTIFICATION</scope>
    <source>
        <strain evidence="4">CBS 304.34</strain>
    </source>
</reference>
<evidence type="ECO:0000313" key="3">
    <source>
        <dbReference type="Proteomes" id="UP000504636"/>
    </source>
</evidence>
<dbReference type="EMBL" id="MU003694">
    <property type="protein sequence ID" value="KAF2814875.1"/>
    <property type="molecule type" value="Genomic_DNA"/>
</dbReference>
<organism evidence="2">
    <name type="scientific">Mytilinidion resinicola</name>
    <dbReference type="NCBI Taxonomy" id="574789"/>
    <lineage>
        <taxon>Eukaryota</taxon>
        <taxon>Fungi</taxon>
        <taxon>Dikarya</taxon>
        <taxon>Ascomycota</taxon>
        <taxon>Pezizomycotina</taxon>
        <taxon>Dothideomycetes</taxon>
        <taxon>Pleosporomycetidae</taxon>
        <taxon>Mytilinidiales</taxon>
        <taxon>Mytilinidiaceae</taxon>
        <taxon>Mytilinidion</taxon>
    </lineage>
</organism>
<reference evidence="2 4" key="1">
    <citation type="journal article" date="2020" name="Stud. Mycol.">
        <title>101 Dothideomycetes genomes: a test case for predicting lifestyles and emergence of pathogens.</title>
        <authorList>
            <person name="Haridas S."/>
            <person name="Albert R."/>
            <person name="Binder M."/>
            <person name="Bloem J."/>
            <person name="Labutti K."/>
            <person name="Salamov A."/>
            <person name="Andreopoulos B."/>
            <person name="Baker S."/>
            <person name="Barry K."/>
            <person name="Bills G."/>
            <person name="Bluhm B."/>
            <person name="Cannon C."/>
            <person name="Castanera R."/>
            <person name="Culley D."/>
            <person name="Daum C."/>
            <person name="Ezra D."/>
            <person name="Gonzalez J."/>
            <person name="Henrissat B."/>
            <person name="Kuo A."/>
            <person name="Liang C."/>
            <person name="Lipzen A."/>
            <person name="Lutzoni F."/>
            <person name="Magnuson J."/>
            <person name="Mondo S."/>
            <person name="Nolan M."/>
            <person name="Ohm R."/>
            <person name="Pangilinan J."/>
            <person name="Park H.-J."/>
            <person name="Ramirez L."/>
            <person name="Alfaro M."/>
            <person name="Sun H."/>
            <person name="Tritt A."/>
            <person name="Yoshinaga Y."/>
            <person name="Zwiers L.-H."/>
            <person name="Turgeon B."/>
            <person name="Goodwin S."/>
            <person name="Spatafora J."/>
            <person name="Crous P."/>
            <person name="Grigoriev I."/>
        </authorList>
    </citation>
    <scope>NUCLEOTIDE SEQUENCE</scope>
    <source>
        <strain evidence="2 4">CBS 304.34</strain>
    </source>
</reference>
<dbReference type="GeneID" id="54453995"/>
<gene>
    <name evidence="2 4" type="ORF">BDZ99DRAFT_186225</name>
</gene>
<proteinExistence type="predicted"/>
<feature type="signal peptide" evidence="1">
    <location>
        <begin position="1"/>
        <end position="17"/>
    </location>
</feature>
<accession>A0A6A6Z3Y6</accession>
<feature type="chain" id="PRO_5044629553" evidence="1">
    <location>
        <begin position="18"/>
        <end position="191"/>
    </location>
</feature>
<evidence type="ECO:0000313" key="2">
    <source>
        <dbReference type="EMBL" id="KAF2814875.1"/>
    </source>
</evidence>
<dbReference type="Proteomes" id="UP000504636">
    <property type="component" value="Unplaced"/>
</dbReference>
<name>A0A6A6Z3Y6_9PEZI</name>
<dbReference type="AlphaFoldDB" id="A0A6A6Z3Y6"/>
<protein>
    <submittedName>
        <fullName evidence="2 4">Uncharacterized protein</fullName>
    </submittedName>
</protein>
<keyword evidence="3" id="KW-1185">Reference proteome</keyword>
<dbReference type="RefSeq" id="XP_033581839.1">
    <property type="nucleotide sequence ID" value="XM_033713102.1"/>
</dbReference>
<dbReference type="OrthoDB" id="3650120at2759"/>
<sequence>MRFLRSIFLAFVSCVWSRVIYDAPRLHTQGRLLPPMAPEKEARRPTLQFHSSVGMVGLHVTASNSHDEKYVELPLRQRVVPGSNSSLPVHVQSARIADPSDPRSHTTRIQSAVSYSFTSRHQRQRLRDIERIACTIRAVLSEEEKGMLAHQGTGEVDCTVAFTFQDGTVSFEQPGNRWFLAGREVESMECT</sequence>